<evidence type="ECO:0000256" key="1">
    <source>
        <dbReference type="SAM" id="MobiDB-lite"/>
    </source>
</evidence>
<organism evidence="2 3">
    <name type="scientific">Mugilogobius chulae</name>
    <name type="common">yellowstripe goby</name>
    <dbReference type="NCBI Taxonomy" id="88201"/>
    <lineage>
        <taxon>Eukaryota</taxon>
        <taxon>Metazoa</taxon>
        <taxon>Chordata</taxon>
        <taxon>Craniata</taxon>
        <taxon>Vertebrata</taxon>
        <taxon>Euteleostomi</taxon>
        <taxon>Actinopterygii</taxon>
        <taxon>Neopterygii</taxon>
        <taxon>Teleostei</taxon>
        <taxon>Neoteleostei</taxon>
        <taxon>Acanthomorphata</taxon>
        <taxon>Gobiaria</taxon>
        <taxon>Gobiiformes</taxon>
        <taxon>Gobioidei</taxon>
        <taxon>Gobiidae</taxon>
        <taxon>Gobionellinae</taxon>
        <taxon>Mugilogobius</taxon>
    </lineage>
</organism>
<name>A0AAW0NXT8_9GOBI</name>
<proteinExistence type="predicted"/>
<dbReference type="AlphaFoldDB" id="A0AAW0NXT8"/>
<reference evidence="3" key="1">
    <citation type="submission" date="2024-04" db="EMBL/GenBank/DDBJ databases">
        <title>Salinicola lusitanus LLJ914,a marine bacterium isolated from the Okinawa Trough.</title>
        <authorList>
            <person name="Li J."/>
        </authorList>
    </citation>
    <scope>NUCLEOTIDE SEQUENCE [LARGE SCALE GENOMIC DNA]</scope>
</reference>
<evidence type="ECO:0000313" key="3">
    <source>
        <dbReference type="Proteomes" id="UP001460270"/>
    </source>
</evidence>
<gene>
    <name evidence="2" type="ORF">WMY93_016526</name>
</gene>
<keyword evidence="3" id="KW-1185">Reference proteome</keyword>
<dbReference type="EMBL" id="JBBPFD010000012">
    <property type="protein sequence ID" value="KAK7903919.1"/>
    <property type="molecule type" value="Genomic_DNA"/>
</dbReference>
<evidence type="ECO:0000313" key="2">
    <source>
        <dbReference type="EMBL" id="KAK7903919.1"/>
    </source>
</evidence>
<sequence length="149" mass="16799">MLRNALRDILHMVSAQWEQLQRQIRRQHGWMVRALRCIQSRLFYQFHQSHETVSVSAASSANQKTAATSEGLKLLQRATLAPLFIISAHTPGFDPPNSRKSPPKQQTEQHRTKGPAGADNGGVDTERKREKEKEGIEVLKRIAPNEVIG</sequence>
<feature type="compositionally biased region" description="Basic and acidic residues" evidence="1">
    <location>
        <begin position="124"/>
        <end position="137"/>
    </location>
</feature>
<dbReference type="Proteomes" id="UP001460270">
    <property type="component" value="Unassembled WGS sequence"/>
</dbReference>
<feature type="region of interest" description="Disordered" evidence="1">
    <location>
        <begin position="88"/>
        <end position="137"/>
    </location>
</feature>
<accession>A0AAW0NXT8</accession>
<protein>
    <submittedName>
        <fullName evidence="2">Uncharacterized protein</fullName>
    </submittedName>
</protein>
<comment type="caution">
    <text evidence="2">The sequence shown here is derived from an EMBL/GenBank/DDBJ whole genome shotgun (WGS) entry which is preliminary data.</text>
</comment>